<accession>A0A402D3Q1</accession>
<protein>
    <submittedName>
        <fullName evidence="1">Uncharacterized protein</fullName>
    </submittedName>
</protein>
<organism evidence="1 2">
    <name type="scientific">Capsulimonas corticalis</name>
    <dbReference type="NCBI Taxonomy" id="2219043"/>
    <lineage>
        <taxon>Bacteria</taxon>
        <taxon>Bacillati</taxon>
        <taxon>Armatimonadota</taxon>
        <taxon>Armatimonadia</taxon>
        <taxon>Capsulimonadales</taxon>
        <taxon>Capsulimonadaceae</taxon>
        <taxon>Capsulimonas</taxon>
    </lineage>
</organism>
<dbReference type="EMBL" id="AP025739">
    <property type="protein sequence ID" value="BDI29730.1"/>
    <property type="molecule type" value="Genomic_DNA"/>
</dbReference>
<proteinExistence type="predicted"/>
<evidence type="ECO:0000313" key="1">
    <source>
        <dbReference type="EMBL" id="BDI29730.1"/>
    </source>
</evidence>
<keyword evidence="2" id="KW-1185">Reference proteome</keyword>
<gene>
    <name evidence="1" type="ORF">CCAX7_17810</name>
</gene>
<sequence>MANPAAAHAKKKIPVNTWLIAGLGVLIVIAIVFAISNKRESVDPTLTAAPPIVATPGHPIVLHTKSPEAMAKQMQQAGIAPPADASGQPSAK</sequence>
<reference evidence="1 2" key="1">
    <citation type="journal article" date="2019" name="Int. J. Syst. Evol. Microbiol.">
        <title>Capsulimonas corticalis gen. nov., sp. nov., an aerobic capsulated bacterium, of a novel bacterial order, Capsulimonadales ord. nov., of the class Armatimonadia of the phylum Armatimonadetes.</title>
        <authorList>
            <person name="Li J."/>
            <person name="Kudo C."/>
            <person name="Tonouchi A."/>
        </authorList>
    </citation>
    <scope>NUCLEOTIDE SEQUENCE [LARGE SCALE GENOMIC DNA]</scope>
    <source>
        <strain evidence="1 2">AX-7</strain>
    </source>
</reference>
<evidence type="ECO:0000313" key="2">
    <source>
        <dbReference type="Proteomes" id="UP000287394"/>
    </source>
</evidence>
<dbReference type="KEGG" id="ccot:CCAX7_17810"/>
<dbReference type="Proteomes" id="UP000287394">
    <property type="component" value="Chromosome"/>
</dbReference>
<dbReference type="AlphaFoldDB" id="A0A402D3Q1"/>
<name>A0A402D3Q1_9BACT</name>
<dbReference type="RefSeq" id="WP_119324171.1">
    <property type="nucleotide sequence ID" value="NZ_AP025739.1"/>
</dbReference>